<comment type="similarity">
    <text evidence="1">Belongs to the helicase family.</text>
</comment>
<keyword evidence="1" id="KW-0547">Nucleotide-binding</keyword>
<organism evidence="3 4">
    <name type="scientific">Dendrothele bispora (strain CBS 962.96)</name>
    <dbReference type="NCBI Taxonomy" id="1314807"/>
    <lineage>
        <taxon>Eukaryota</taxon>
        <taxon>Fungi</taxon>
        <taxon>Dikarya</taxon>
        <taxon>Basidiomycota</taxon>
        <taxon>Agaricomycotina</taxon>
        <taxon>Agaricomycetes</taxon>
        <taxon>Agaricomycetidae</taxon>
        <taxon>Agaricales</taxon>
        <taxon>Agaricales incertae sedis</taxon>
        <taxon>Dendrothele</taxon>
    </lineage>
</organism>
<dbReference type="EMBL" id="ML179559">
    <property type="protein sequence ID" value="THU85219.1"/>
    <property type="molecule type" value="Genomic_DNA"/>
</dbReference>
<dbReference type="EC" id="5.6.2.3" evidence="1"/>
<dbReference type="AlphaFoldDB" id="A0A4S8L923"/>
<keyword evidence="1" id="KW-0378">Hydrolase</keyword>
<comment type="cofactor">
    <cofactor evidence="1">
        <name>Mg(2+)</name>
        <dbReference type="ChEBI" id="CHEBI:18420"/>
    </cofactor>
</comment>
<dbReference type="GO" id="GO:0005524">
    <property type="term" value="F:ATP binding"/>
    <property type="evidence" value="ECO:0007669"/>
    <property type="project" value="UniProtKB-KW"/>
</dbReference>
<keyword evidence="1" id="KW-0234">DNA repair</keyword>
<reference evidence="3 4" key="1">
    <citation type="journal article" date="2019" name="Nat. Ecol. Evol.">
        <title>Megaphylogeny resolves global patterns of mushroom evolution.</title>
        <authorList>
            <person name="Varga T."/>
            <person name="Krizsan K."/>
            <person name="Foldi C."/>
            <person name="Dima B."/>
            <person name="Sanchez-Garcia M."/>
            <person name="Sanchez-Ramirez S."/>
            <person name="Szollosi G.J."/>
            <person name="Szarkandi J.G."/>
            <person name="Papp V."/>
            <person name="Albert L."/>
            <person name="Andreopoulos W."/>
            <person name="Angelini C."/>
            <person name="Antonin V."/>
            <person name="Barry K.W."/>
            <person name="Bougher N.L."/>
            <person name="Buchanan P."/>
            <person name="Buyck B."/>
            <person name="Bense V."/>
            <person name="Catcheside P."/>
            <person name="Chovatia M."/>
            <person name="Cooper J."/>
            <person name="Damon W."/>
            <person name="Desjardin D."/>
            <person name="Finy P."/>
            <person name="Geml J."/>
            <person name="Haridas S."/>
            <person name="Hughes K."/>
            <person name="Justo A."/>
            <person name="Karasinski D."/>
            <person name="Kautmanova I."/>
            <person name="Kiss B."/>
            <person name="Kocsube S."/>
            <person name="Kotiranta H."/>
            <person name="LaButti K.M."/>
            <person name="Lechner B.E."/>
            <person name="Liimatainen K."/>
            <person name="Lipzen A."/>
            <person name="Lukacs Z."/>
            <person name="Mihaltcheva S."/>
            <person name="Morgado L.N."/>
            <person name="Niskanen T."/>
            <person name="Noordeloos M.E."/>
            <person name="Ohm R.A."/>
            <person name="Ortiz-Santana B."/>
            <person name="Ovrebo C."/>
            <person name="Racz N."/>
            <person name="Riley R."/>
            <person name="Savchenko A."/>
            <person name="Shiryaev A."/>
            <person name="Soop K."/>
            <person name="Spirin V."/>
            <person name="Szebenyi C."/>
            <person name="Tomsovsky M."/>
            <person name="Tulloss R.E."/>
            <person name="Uehling J."/>
            <person name="Grigoriev I.V."/>
            <person name="Vagvolgyi C."/>
            <person name="Papp T."/>
            <person name="Martin F.M."/>
            <person name="Miettinen O."/>
            <person name="Hibbett D.S."/>
            <person name="Nagy L.G."/>
        </authorList>
    </citation>
    <scope>NUCLEOTIDE SEQUENCE [LARGE SCALE GENOMIC DNA]</scope>
    <source>
        <strain evidence="3 4">CBS 962.96</strain>
    </source>
</reference>
<keyword evidence="1" id="KW-0233">DNA recombination</keyword>
<evidence type="ECO:0000313" key="3">
    <source>
        <dbReference type="EMBL" id="THU85219.1"/>
    </source>
</evidence>
<gene>
    <name evidence="3" type="ORF">K435DRAFT_614289</name>
</gene>
<evidence type="ECO:0000313" key="4">
    <source>
        <dbReference type="Proteomes" id="UP000297245"/>
    </source>
</evidence>
<dbReference type="GO" id="GO:0006310">
    <property type="term" value="P:DNA recombination"/>
    <property type="evidence" value="ECO:0007669"/>
    <property type="project" value="UniProtKB-KW"/>
</dbReference>
<evidence type="ECO:0000256" key="1">
    <source>
        <dbReference type="RuleBase" id="RU363044"/>
    </source>
</evidence>
<dbReference type="PANTHER" id="PTHR47642">
    <property type="entry name" value="ATP-DEPENDENT DNA HELICASE"/>
    <property type="match status" value="1"/>
</dbReference>
<name>A0A4S8L923_DENBC</name>
<dbReference type="GO" id="GO:0016887">
    <property type="term" value="F:ATP hydrolysis activity"/>
    <property type="evidence" value="ECO:0007669"/>
    <property type="project" value="RHEA"/>
</dbReference>
<dbReference type="InterPro" id="IPR027417">
    <property type="entry name" value="P-loop_NTPase"/>
</dbReference>
<accession>A0A4S8L923</accession>
<dbReference type="InterPro" id="IPR051055">
    <property type="entry name" value="PIF1_helicase"/>
</dbReference>
<dbReference type="PANTHER" id="PTHR47642:SF7">
    <property type="entry name" value="ATP-DEPENDENT DNA HELICASE PIF1"/>
    <property type="match status" value="1"/>
</dbReference>
<keyword evidence="1" id="KW-0227">DNA damage</keyword>
<dbReference type="SUPFAM" id="SSF52540">
    <property type="entry name" value="P-loop containing nucleoside triphosphate hydrolases"/>
    <property type="match status" value="1"/>
</dbReference>
<dbReference type="OrthoDB" id="432234at2759"/>
<dbReference type="Pfam" id="PF05970">
    <property type="entry name" value="PIF1"/>
    <property type="match status" value="1"/>
</dbReference>
<proteinExistence type="inferred from homology"/>
<keyword evidence="4" id="KW-1185">Reference proteome</keyword>
<keyword evidence="1" id="KW-0347">Helicase</keyword>
<dbReference type="GO" id="GO:0000723">
    <property type="term" value="P:telomere maintenance"/>
    <property type="evidence" value="ECO:0007669"/>
    <property type="project" value="InterPro"/>
</dbReference>
<dbReference type="InterPro" id="IPR010285">
    <property type="entry name" value="DNA_helicase_pif1-like_DEAD"/>
</dbReference>
<dbReference type="GO" id="GO:0006281">
    <property type="term" value="P:DNA repair"/>
    <property type="evidence" value="ECO:0007669"/>
    <property type="project" value="UniProtKB-KW"/>
</dbReference>
<dbReference type="Proteomes" id="UP000297245">
    <property type="component" value="Unassembled WGS sequence"/>
</dbReference>
<comment type="catalytic activity">
    <reaction evidence="1">
        <text>ATP + H2O = ADP + phosphate + H(+)</text>
        <dbReference type="Rhea" id="RHEA:13065"/>
        <dbReference type="ChEBI" id="CHEBI:15377"/>
        <dbReference type="ChEBI" id="CHEBI:15378"/>
        <dbReference type="ChEBI" id="CHEBI:30616"/>
        <dbReference type="ChEBI" id="CHEBI:43474"/>
        <dbReference type="ChEBI" id="CHEBI:456216"/>
        <dbReference type="EC" id="5.6.2.3"/>
    </reaction>
</comment>
<feature type="non-terminal residue" evidence="3">
    <location>
        <position position="150"/>
    </location>
</feature>
<protein>
    <recommendedName>
        <fullName evidence="1">ATP-dependent DNA helicase</fullName>
        <ecNumber evidence="1">5.6.2.3</ecNumber>
    </recommendedName>
</protein>
<evidence type="ECO:0000259" key="2">
    <source>
        <dbReference type="Pfam" id="PF05970"/>
    </source>
</evidence>
<dbReference type="GO" id="GO:0043139">
    <property type="term" value="F:5'-3' DNA helicase activity"/>
    <property type="evidence" value="ECO:0007669"/>
    <property type="project" value="UniProtKB-EC"/>
</dbReference>
<feature type="domain" description="DNA helicase Pif1-like DEAD-box helicase" evidence="2">
    <location>
        <begin position="16"/>
        <end position="96"/>
    </location>
</feature>
<sequence length="150" mass="16764">MIGCHFLYRISEALSQAKQNTEPFGGINIIFAGDFCQLPPVGDTSLYSNLKKNRASTEKGQKSVLGKLLWLSVNVVVLLTRPMRQSGPDNDRFVQLLGRLRVGQYWADPDWWSVPLIVPGNAAKDFLNVQFATAFASSVGKPLHWYHSQD</sequence>
<dbReference type="Gene3D" id="3.40.50.300">
    <property type="entry name" value="P-loop containing nucleotide triphosphate hydrolases"/>
    <property type="match status" value="1"/>
</dbReference>
<keyword evidence="1" id="KW-0067">ATP-binding</keyword>